<comment type="caution">
    <text evidence="3">The sequence shown here is derived from an EMBL/GenBank/DDBJ whole genome shotgun (WGS) entry which is preliminary data.</text>
</comment>
<evidence type="ECO:0000313" key="4">
    <source>
        <dbReference type="Proteomes" id="UP000598227"/>
    </source>
</evidence>
<proteinExistence type="predicted"/>
<organism evidence="3 4">
    <name type="scientific">Aminobacter carboxidus</name>
    <dbReference type="NCBI Taxonomy" id="376165"/>
    <lineage>
        <taxon>Bacteria</taxon>
        <taxon>Pseudomonadati</taxon>
        <taxon>Pseudomonadota</taxon>
        <taxon>Alphaproteobacteria</taxon>
        <taxon>Hyphomicrobiales</taxon>
        <taxon>Phyllobacteriaceae</taxon>
        <taxon>Aminobacter</taxon>
    </lineage>
</organism>
<name>A0ABR9GQU8_9HYPH</name>
<feature type="region of interest" description="Disordered" evidence="1">
    <location>
        <begin position="17"/>
        <end position="41"/>
    </location>
</feature>
<feature type="signal peptide" evidence="2">
    <location>
        <begin position="1"/>
        <end position="21"/>
    </location>
</feature>
<dbReference type="RefSeq" id="WP_192567238.1">
    <property type="nucleotide sequence ID" value="NZ_JACZEP010000005.1"/>
</dbReference>
<sequence>MSNSNVVIAVVLALSASPSVAQEQSGSQPEQTLESAEPQLGPDHTYIDVVIVEFETLSGPTKQDVEDIIEQTDADDLHDLQNTISQSRQAIMTLAAVGMNPTQVVAAGVTPDGVLTLVVQQTA</sequence>
<feature type="compositionally biased region" description="Polar residues" evidence="1">
    <location>
        <begin position="22"/>
        <end position="34"/>
    </location>
</feature>
<evidence type="ECO:0000256" key="1">
    <source>
        <dbReference type="SAM" id="MobiDB-lite"/>
    </source>
</evidence>
<dbReference type="Proteomes" id="UP000598227">
    <property type="component" value="Unassembled WGS sequence"/>
</dbReference>
<keyword evidence="2" id="KW-0732">Signal</keyword>
<evidence type="ECO:0000256" key="2">
    <source>
        <dbReference type="SAM" id="SignalP"/>
    </source>
</evidence>
<reference evidence="3 4" key="1">
    <citation type="submission" date="2020-09" db="EMBL/GenBank/DDBJ databases">
        <title>Draft Genome Sequence of Aminobacter carboxidus type strain DSM 1086, a soil Gram-negative carboxydobacterium.</title>
        <authorList>
            <person name="Turrini P."/>
            <person name="Tescari M."/>
            <person name="Artuso I."/>
            <person name="Lugli G.A."/>
            <person name="Frangipani E."/>
            <person name="Ventura M."/>
            <person name="Visca P."/>
        </authorList>
    </citation>
    <scope>NUCLEOTIDE SEQUENCE [LARGE SCALE GENOMIC DNA]</scope>
    <source>
        <strain evidence="3 4">DSM 1086</strain>
    </source>
</reference>
<protein>
    <submittedName>
        <fullName evidence="3">Uncharacterized protein</fullName>
    </submittedName>
</protein>
<accession>A0ABR9GQU8</accession>
<dbReference type="EMBL" id="JACZEP010000005">
    <property type="protein sequence ID" value="MBE1205939.1"/>
    <property type="molecule type" value="Genomic_DNA"/>
</dbReference>
<evidence type="ECO:0000313" key="3">
    <source>
        <dbReference type="EMBL" id="MBE1205939.1"/>
    </source>
</evidence>
<feature type="chain" id="PRO_5047446125" evidence="2">
    <location>
        <begin position="22"/>
        <end position="123"/>
    </location>
</feature>
<keyword evidence="4" id="KW-1185">Reference proteome</keyword>
<gene>
    <name evidence="3" type="ORF">IHE39_16710</name>
</gene>